<evidence type="ECO:0000256" key="1">
    <source>
        <dbReference type="SAM" id="MobiDB-lite"/>
    </source>
</evidence>
<dbReference type="EMBL" id="JAUKPO010000023">
    <property type="protein sequence ID" value="MDO1449870.1"/>
    <property type="molecule type" value="Genomic_DNA"/>
</dbReference>
<keyword evidence="3" id="KW-1185">Reference proteome</keyword>
<feature type="compositionally biased region" description="Polar residues" evidence="1">
    <location>
        <begin position="68"/>
        <end position="88"/>
    </location>
</feature>
<feature type="region of interest" description="Disordered" evidence="1">
    <location>
        <begin position="57"/>
        <end position="88"/>
    </location>
</feature>
<gene>
    <name evidence="2" type="ORF">Q0590_26560</name>
</gene>
<reference evidence="2" key="1">
    <citation type="submission" date="2023-07" db="EMBL/GenBank/DDBJ databases">
        <title>The genome sequence of Rhodocytophaga aerolata KACC 12507.</title>
        <authorList>
            <person name="Zhang X."/>
        </authorList>
    </citation>
    <scope>NUCLEOTIDE SEQUENCE</scope>
    <source>
        <strain evidence="2">KACC 12507</strain>
    </source>
</reference>
<proteinExistence type="predicted"/>
<feature type="region of interest" description="Disordered" evidence="1">
    <location>
        <begin position="1"/>
        <end position="22"/>
    </location>
</feature>
<protein>
    <submittedName>
        <fullName evidence="2">Uncharacterized protein</fullName>
    </submittedName>
</protein>
<dbReference type="Proteomes" id="UP001168528">
    <property type="component" value="Unassembled WGS sequence"/>
</dbReference>
<sequence length="88" mass="9975">MTNNKPEQDFSAMGTPLQSSINSESNRYDYTIDELKQIPNWQNLSEGEIQMHFSKIGAQKQEPLSDPLDTSAQNKAGMSRENLNLSRE</sequence>
<name>A0ABT8RCQ3_9BACT</name>
<evidence type="ECO:0000313" key="2">
    <source>
        <dbReference type="EMBL" id="MDO1449870.1"/>
    </source>
</evidence>
<dbReference type="RefSeq" id="WP_302040673.1">
    <property type="nucleotide sequence ID" value="NZ_JAUKPO010000023.1"/>
</dbReference>
<comment type="caution">
    <text evidence="2">The sequence shown here is derived from an EMBL/GenBank/DDBJ whole genome shotgun (WGS) entry which is preliminary data.</text>
</comment>
<evidence type="ECO:0000313" key="3">
    <source>
        <dbReference type="Proteomes" id="UP001168528"/>
    </source>
</evidence>
<accession>A0ABT8RCQ3</accession>
<organism evidence="2 3">
    <name type="scientific">Rhodocytophaga aerolata</name>
    <dbReference type="NCBI Taxonomy" id="455078"/>
    <lineage>
        <taxon>Bacteria</taxon>
        <taxon>Pseudomonadati</taxon>
        <taxon>Bacteroidota</taxon>
        <taxon>Cytophagia</taxon>
        <taxon>Cytophagales</taxon>
        <taxon>Rhodocytophagaceae</taxon>
        <taxon>Rhodocytophaga</taxon>
    </lineage>
</organism>